<gene>
    <name evidence="7" type="primary">rpsH</name>
    <name evidence="9" type="ORF">A3B31_03265</name>
</gene>
<dbReference type="GO" id="GO:0005840">
    <property type="term" value="C:ribosome"/>
    <property type="evidence" value="ECO:0007669"/>
    <property type="project" value="UniProtKB-KW"/>
</dbReference>
<sequence length="131" mass="14904">MMTDPIADMLTQIRNASAVKKTEVVIPYSRLKHEIATVLMQENYLAKVEKTGDDKKPRLSITLKYRSNGKPYIKHLRRLSVPSRRMYVTKDSLPRVLNDFGIAIISSSSGIMTNKQARRSKVGGELILEVW</sequence>
<keyword evidence="2 7" id="KW-0699">rRNA-binding</keyword>
<dbReference type="Gene3D" id="3.30.1370.30">
    <property type="match status" value="1"/>
</dbReference>
<comment type="similarity">
    <text evidence="1 7 8">Belongs to the universal ribosomal protein uS8 family.</text>
</comment>
<comment type="function">
    <text evidence="7">One of the primary rRNA binding proteins, it binds directly to 16S rRNA central domain where it helps coordinate assembly of the platform of the 30S subunit.</text>
</comment>
<dbReference type="PANTHER" id="PTHR11758">
    <property type="entry name" value="40S RIBOSOMAL PROTEIN S15A"/>
    <property type="match status" value="1"/>
</dbReference>
<dbReference type="HAMAP" id="MF_01302_B">
    <property type="entry name" value="Ribosomal_uS8_B"/>
    <property type="match status" value="1"/>
</dbReference>
<keyword evidence="5 7" id="KW-0687">Ribonucleoprotein</keyword>
<dbReference type="AlphaFoldDB" id="A0A1G2BUE2"/>
<dbReference type="GO" id="GO:0005737">
    <property type="term" value="C:cytoplasm"/>
    <property type="evidence" value="ECO:0007669"/>
    <property type="project" value="UniProtKB-ARBA"/>
</dbReference>
<dbReference type="SUPFAM" id="SSF56047">
    <property type="entry name" value="Ribosomal protein S8"/>
    <property type="match status" value="1"/>
</dbReference>
<organism evidence="9 10">
    <name type="scientific">Candidatus Komeilibacteria bacterium RIFCSPLOWO2_01_FULL_53_11</name>
    <dbReference type="NCBI Taxonomy" id="1798552"/>
    <lineage>
        <taxon>Bacteria</taxon>
        <taxon>Candidatus Komeiliibacteriota</taxon>
    </lineage>
</organism>
<comment type="caution">
    <text evidence="9">The sequence shown here is derived from an EMBL/GenBank/DDBJ whole genome shotgun (WGS) entry which is preliminary data.</text>
</comment>
<keyword evidence="4 7" id="KW-0689">Ribosomal protein</keyword>
<evidence type="ECO:0000256" key="7">
    <source>
        <dbReference type="HAMAP-Rule" id="MF_01302"/>
    </source>
</evidence>
<evidence type="ECO:0000256" key="5">
    <source>
        <dbReference type="ARBA" id="ARBA00023274"/>
    </source>
</evidence>
<dbReference type="GO" id="GO:1990904">
    <property type="term" value="C:ribonucleoprotein complex"/>
    <property type="evidence" value="ECO:0007669"/>
    <property type="project" value="UniProtKB-KW"/>
</dbReference>
<dbReference type="Gene3D" id="3.30.1490.10">
    <property type="match status" value="1"/>
</dbReference>
<proteinExistence type="inferred from homology"/>
<dbReference type="FunFam" id="3.30.1370.30:FF:000002">
    <property type="entry name" value="30S ribosomal protein S8"/>
    <property type="match status" value="1"/>
</dbReference>
<name>A0A1G2BUE2_9BACT</name>
<comment type="subunit">
    <text evidence="7">Part of the 30S ribosomal subunit. Contacts proteins S5 and S12.</text>
</comment>
<evidence type="ECO:0000256" key="4">
    <source>
        <dbReference type="ARBA" id="ARBA00022980"/>
    </source>
</evidence>
<accession>A0A1G2BUE2</accession>
<dbReference type="FunFam" id="3.30.1490.10:FF:000001">
    <property type="entry name" value="30S ribosomal protein S8"/>
    <property type="match status" value="1"/>
</dbReference>
<evidence type="ECO:0000256" key="1">
    <source>
        <dbReference type="ARBA" id="ARBA00006471"/>
    </source>
</evidence>
<evidence type="ECO:0000256" key="2">
    <source>
        <dbReference type="ARBA" id="ARBA00022730"/>
    </source>
</evidence>
<evidence type="ECO:0000313" key="10">
    <source>
        <dbReference type="Proteomes" id="UP000177349"/>
    </source>
</evidence>
<dbReference type="GO" id="GO:0006412">
    <property type="term" value="P:translation"/>
    <property type="evidence" value="ECO:0007669"/>
    <property type="project" value="UniProtKB-UniRule"/>
</dbReference>
<dbReference type="EMBL" id="MHKN01000010">
    <property type="protein sequence ID" value="OGY92774.1"/>
    <property type="molecule type" value="Genomic_DNA"/>
</dbReference>
<dbReference type="Proteomes" id="UP000177349">
    <property type="component" value="Unassembled WGS sequence"/>
</dbReference>
<dbReference type="PROSITE" id="PS00053">
    <property type="entry name" value="RIBOSOMAL_S8"/>
    <property type="match status" value="1"/>
</dbReference>
<dbReference type="GO" id="GO:0003735">
    <property type="term" value="F:structural constituent of ribosome"/>
    <property type="evidence" value="ECO:0007669"/>
    <property type="project" value="InterPro"/>
</dbReference>
<evidence type="ECO:0000256" key="8">
    <source>
        <dbReference type="RuleBase" id="RU003660"/>
    </source>
</evidence>
<evidence type="ECO:0000256" key="6">
    <source>
        <dbReference type="ARBA" id="ARBA00035258"/>
    </source>
</evidence>
<dbReference type="InterPro" id="IPR000630">
    <property type="entry name" value="Ribosomal_uS8"/>
</dbReference>
<evidence type="ECO:0000256" key="3">
    <source>
        <dbReference type="ARBA" id="ARBA00022884"/>
    </source>
</evidence>
<dbReference type="InterPro" id="IPR035987">
    <property type="entry name" value="Ribosomal_uS8_sf"/>
</dbReference>
<dbReference type="GO" id="GO:0019843">
    <property type="term" value="F:rRNA binding"/>
    <property type="evidence" value="ECO:0007669"/>
    <property type="project" value="UniProtKB-UniRule"/>
</dbReference>
<dbReference type="Pfam" id="PF00410">
    <property type="entry name" value="Ribosomal_S8"/>
    <property type="match status" value="1"/>
</dbReference>
<evidence type="ECO:0000313" key="9">
    <source>
        <dbReference type="EMBL" id="OGY92774.1"/>
    </source>
</evidence>
<reference evidence="9 10" key="1">
    <citation type="journal article" date="2016" name="Nat. Commun.">
        <title>Thousands of microbial genomes shed light on interconnected biogeochemical processes in an aquifer system.</title>
        <authorList>
            <person name="Anantharaman K."/>
            <person name="Brown C.T."/>
            <person name="Hug L.A."/>
            <person name="Sharon I."/>
            <person name="Castelle C.J."/>
            <person name="Probst A.J."/>
            <person name="Thomas B.C."/>
            <person name="Singh A."/>
            <person name="Wilkins M.J."/>
            <person name="Karaoz U."/>
            <person name="Brodie E.L."/>
            <person name="Williams K.H."/>
            <person name="Hubbard S.S."/>
            <person name="Banfield J.F."/>
        </authorList>
    </citation>
    <scope>NUCLEOTIDE SEQUENCE [LARGE SCALE GENOMIC DNA]</scope>
</reference>
<dbReference type="NCBIfam" id="NF001109">
    <property type="entry name" value="PRK00136.1"/>
    <property type="match status" value="1"/>
</dbReference>
<protein>
    <recommendedName>
        <fullName evidence="6 7">Small ribosomal subunit protein uS8</fullName>
    </recommendedName>
</protein>
<keyword evidence="3 7" id="KW-0694">RNA-binding</keyword>
<dbReference type="InterPro" id="IPR047863">
    <property type="entry name" value="Ribosomal_uS8_CS"/>
</dbReference>